<proteinExistence type="predicted"/>
<gene>
    <name evidence="2" type="ORF">KUF71_020591</name>
</gene>
<evidence type="ECO:0000256" key="1">
    <source>
        <dbReference type="SAM" id="MobiDB-lite"/>
    </source>
</evidence>
<feature type="compositionally biased region" description="Polar residues" evidence="1">
    <location>
        <begin position="78"/>
        <end position="103"/>
    </location>
</feature>
<feature type="region of interest" description="Disordered" evidence="1">
    <location>
        <begin position="36"/>
        <end position="108"/>
    </location>
</feature>
<reference evidence="2" key="1">
    <citation type="submission" date="2021-07" db="EMBL/GenBank/DDBJ databases">
        <authorList>
            <person name="Catto M.A."/>
            <person name="Jacobson A."/>
            <person name="Kennedy G."/>
            <person name="Labadie P."/>
            <person name="Hunt B.G."/>
            <person name="Srinivasan R."/>
        </authorList>
    </citation>
    <scope>NUCLEOTIDE SEQUENCE</scope>
    <source>
        <strain evidence="2">PL_HMW_Pooled</strain>
        <tissue evidence="2">Head</tissue>
    </source>
</reference>
<name>A0AAE1GX10_9NEOP</name>
<feature type="region of interest" description="Disordered" evidence="1">
    <location>
        <begin position="121"/>
        <end position="174"/>
    </location>
</feature>
<dbReference type="PANTHER" id="PTHR10773">
    <property type="entry name" value="DNA-DIRECTED RNA POLYMERASES I, II, AND III SUBUNIT RPABC2"/>
    <property type="match status" value="1"/>
</dbReference>
<organism evidence="2 3">
    <name type="scientific">Frankliniella fusca</name>
    <dbReference type="NCBI Taxonomy" id="407009"/>
    <lineage>
        <taxon>Eukaryota</taxon>
        <taxon>Metazoa</taxon>
        <taxon>Ecdysozoa</taxon>
        <taxon>Arthropoda</taxon>
        <taxon>Hexapoda</taxon>
        <taxon>Insecta</taxon>
        <taxon>Pterygota</taxon>
        <taxon>Neoptera</taxon>
        <taxon>Paraneoptera</taxon>
        <taxon>Thysanoptera</taxon>
        <taxon>Terebrantia</taxon>
        <taxon>Thripoidea</taxon>
        <taxon>Thripidae</taxon>
        <taxon>Frankliniella</taxon>
    </lineage>
</organism>
<keyword evidence="3" id="KW-1185">Reference proteome</keyword>
<dbReference type="PANTHER" id="PTHR10773:SF19">
    <property type="match status" value="1"/>
</dbReference>
<dbReference type="EMBL" id="JAHWGI010000208">
    <property type="protein sequence ID" value="KAK3910886.1"/>
    <property type="molecule type" value="Genomic_DNA"/>
</dbReference>
<reference evidence="2" key="2">
    <citation type="journal article" date="2023" name="BMC Genomics">
        <title>Pest status, molecular evolution, and epigenetic factors derived from the genome assembly of Frankliniella fusca, a thysanopteran phytovirus vector.</title>
        <authorList>
            <person name="Catto M.A."/>
            <person name="Labadie P.E."/>
            <person name="Jacobson A.L."/>
            <person name="Kennedy G.G."/>
            <person name="Srinivasan R."/>
            <person name="Hunt B.G."/>
        </authorList>
    </citation>
    <scope>NUCLEOTIDE SEQUENCE</scope>
    <source>
        <strain evidence="2">PL_HMW_Pooled</strain>
    </source>
</reference>
<accession>A0AAE1GX10</accession>
<comment type="caution">
    <text evidence="2">The sequence shown here is derived from an EMBL/GenBank/DDBJ whole genome shotgun (WGS) entry which is preliminary data.</text>
</comment>
<feature type="compositionally biased region" description="Polar residues" evidence="1">
    <location>
        <begin position="132"/>
        <end position="153"/>
    </location>
</feature>
<evidence type="ECO:0000313" key="2">
    <source>
        <dbReference type="EMBL" id="KAK3910886.1"/>
    </source>
</evidence>
<evidence type="ECO:0000313" key="3">
    <source>
        <dbReference type="Proteomes" id="UP001219518"/>
    </source>
</evidence>
<dbReference type="Proteomes" id="UP001219518">
    <property type="component" value="Unassembled WGS sequence"/>
</dbReference>
<sequence length="763" mass="88267">MEYADDDMRPPNFFIEENVGAAHNLLDIDQVIDLSPSKRPRLDHTNKVARGPTVRVSHTHILPDTDKGFPKKKKADETLNSQSTDWRNLKPSSAPHQANSDSSMDMFEDGAHQDNVTVVPNENEGSLEKSPSKSLQSQPIISSPEQEQQNLNGSDDEHESVQENNREPLPTASKQTRIMIPKESKRKRSVNTKVWKRNMASQAFNDGLEHVTSKGNLKAARVMGDPCRDNCKRCKGELTHSEREHIFHTFWNLPNINRKRDYISRHIKIRTPDTCHTSPECAKKTSRHYFFAVRGEEILVCKTMFLNTLGVADNWIETSLRKSGGGTLSPDKRGRHRNRPNEASLETVQSVRDHINLFPRIPSHYTRERSKREYLETEVNSIQRMYKLYLEWAKENNITKPASASKYRKIFNTEFNLGFFLPKKDQCEMCNKWKHAENQGERENIVQAYATHLKNKKEVKILKENDVKSASDKKCVACFDLQKVLICPRAETSILFYKNKLSLFNFTVFDTREKEGNCYLWTECDAHKGPNEIGTNLLRFIEKKISEGVEEFSFYSDSPTGQNRNRMIFSLYLCASAKYHVNITHRFLESGHSYTEADSIHARIEEEAKRVQEIFTPDEWITLIKNAKQNGKSYLVSTLKNEEVLDLHYLVDRQNWSGQSKSKIYWSQVREVSVHRDHPNILSYRYNFSDECSTLKVTMKQGQMPDMETFQFPLAYSGRFPLQKNKVNDLKELMKKNTIPSRLHAVFESYLNIAVPDQDDVDD</sequence>
<protein>
    <submittedName>
        <fullName evidence="2">Imidazolonepropionase</fullName>
    </submittedName>
</protein>
<dbReference type="AlphaFoldDB" id="A0AAE1GX10"/>
<feature type="compositionally biased region" description="Basic and acidic residues" evidence="1">
    <location>
        <begin position="61"/>
        <end position="77"/>
    </location>
</feature>